<evidence type="ECO:0000313" key="7">
    <source>
        <dbReference type="EMBL" id="KAF7287179.1"/>
    </source>
</evidence>
<accession>A0A834IVF7</accession>
<keyword evidence="5" id="KW-0325">Glycoprotein</keyword>
<comment type="similarity">
    <text evidence="6">Belongs to the NALF family.</text>
</comment>
<keyword evidence="2" id="KW-0812">Transmembrane</keyword>
<evidence type="ECO:0000256" key="4">
    <source>
        <dbReference type="ARBA" id="ARBA00023136"/>
    </source>
</evidence>
<dbReference type="GO" id="GO:0015275">
    <property type="term" value="F:stretch-activated, monoatomic cation-selective, calcium channel activity"/>
    <property type="evidence" value="ECO:0007669"/>
    <property type="project" value="TreeGrafter"/>
</dbReference>
<protein>
    <submittedName>
        <fullName evidence="7">Uncharacterized protein</fullName>
    </submittedName>
</protein>
<dbReference type="PANTHER" id="PTHR15819">
    <property type="entry name" value="TRANSMEMBRANE PROTEIN FAM155"/>
    <property type="match status" value="1"/>
</dbReference>
<keyword evidence="3" id="KW-1133">Transmembrane helix</keyword>
<keyword evidence="8" id="KW-1185">Reference proteome</keyword>
<evidence type="ECO:0000256" key="1">
    <source>
        <dbReference type="ARBA" id="ARBA00004141"/>
    </source>
</evidence>
<evidence type="ECO:0000256" key="5">
    <source>
        <dbReference type="ARBA" id="ARBA00023180"/>
    </source>
</evidence>
<keyword evidence="4" id="KW-0472">Membrane</keyword>
<dbReference type="GO" id="GO:0098703">
    <property type="term" value="P:calcium ion import across plasma membrane"/>
    <property type="evidence" value="ECO:0007669"/>
    <property type="project" value="TreeGrafter"/>
</dbReference>
<evidence type="ECO:0000256" key="2">
    <source>
        <dbReference type="ARBA" id="ARBA00022692"/>
    </source>
</evidence>
<evidence type="ECO:0000256" key="3">
    <source>
        <dbReference type="ARBA" id="ARBA00022989"/>
    </source>
</evidence>
<dbReference type="Proteomes" id="UP000625711">
    <property type="component" value="Unassembled WGS sequence"/>
</dbReference>
<evidence type="ECO:0000256" key="6">
    <source>
        <dbReference type="ARBA" id="ARBA00029445"/>
    </source>
</evidence>
<dbReference type="EMBL" id="JAACXV010000016">
    <property type="protein sequence ID" value="KAF7287179.1"/>
    <property type="molecule type" value="Genomic_DNA"/>
</dbReference>
<proteinExistence type="inferred from homology"/>
<dbReference type="PANTHER" id="PTHR15819:SF11">
    <property type="entry name" value="MID1, ISOFORM A"/>
    <property type="match status" value="1"/>
</dbReference>
<comment type="subcellular location">
    <subcellularLocation>
        <location evidence="1">Membrane</location>
        <topology evidence="1">Multi-pass membrane protein</topology>
    </subcellularLocation>
</comment>
<dbReference type="OrthoDB" id="10047996at2759"/>
<dbReference type="GO" id="GO:0005886">
    <property type="term" value="C:plasma membrane"/>
    <property type="evidence" value="ECO:0007669"/>
    <property type="project" value="TreeGrafter"/>
</dbReference>
<gene>
    <name evidence="7" type="ORF">GWI33_002546</name>
</gene>
<evidence type="ECO:0000313" key="8">
    <source>
        <dbReference type="Proteomes" id="UP000625711"/>
    </source>
</evidence>
<organism evidence="7 8">
    <name type="scientific">Rhynchophorus ferrugineus</name>
    <name type="common">Red palm weevil</name>
    <name type="synonym">Curculio ferrugineus</name>
    <dbReference type="NCBI Taxonomy" id="354439"/>
    <lineage>
        <taxon>Eukaryota</taxon>
        <taxon>Metazoa</taxon>
        <taxon>Ecdysozoa</taxon>
        <taxon>Arthropoda</taxon>
        <taxon>Hexapoda</taxon>
        <taxon>Insecta</taxon>
        <taxon>Pterygota</taxon>
        <taxon>Neoptera</taxon>
        <taxon>Endopterygota</taxon>
        <taxon>Coleoptera</taxon>
        <taxon>Polyphaga</taxon>
        <taxon>Cucujiformia</taxon>
        <taxon>Curculionidae</taxon>
        <taxon>Dryophthorinae</taxon>
        <taxon>Rhynchophorus</taxon>
    </lineage>
</organism>
<sequence>MDVSKLRSKKNDIQRQNARNEVAYRRWICSALVPHIGSGGSRIKPCLRICQDVEQQCPYLLPDQTLTPSEAAHPTPQYAGEPNFLCLDSNIPRLEQRPNSTTGEEDCCYTHCGAPGRGSLDVCEHCPGRPNNGTETSPAAEEDADAVVAVDHHHDPVPSGSRTTIGPVARWMWWTLLILTLRGGVRLNDLLNCSIGSVDGVVRTVPTC</sequence>
<reference evidence="7" key="1">
    <citation type="submission" date="2020-08" db="EMBL/GenBank/DDBJ databases">
        <title>Genome sequencing and assembly of the red palm weevil Rhynchophorus ferrugineus.</title>
        <authorList>
            <person name="Dias G.B."/>
            <person name="Bergman C.M."/>
            <person name="Manee M."/>
        </authorList>
    </citation>
    <scope>NUCLEOTIDE SEQUENCE</scope>
    <source>
        <strain evidence="7">AA-2017</strain>
        <tissue evidence="7">Whole larva</tissue>
    </source>
</reference>
<comment type="caution">
    <text evidence="7">The sequence shown here is derived from an EMBL/GenBank/DDBJ whole genome shotgun (WGS) entry which is preliminary data.</text>
</comment>
<dbReference type="AlphaFoldDB" id="A0A834IVF7"/>
<dbReference type="InterPro" id="IPR055288">
    <property type="entry name" value="NALCN_aux_factor_1/2"/>
</dbReference>
<name>A0A834IVF7_RHYFE</name>